<accession>A0AAV9NLG0</accession>
<dbReference type="PANTHER" id="PTHR43794:SF5">
    <property type="entry name" value="CHLOROHYDROLASE FAMILY PROTEIN"/>
    <property type="match status" value="1"/>
</dbReference>
<dbReference type="InterPro" id="IPR006680">
    <property type="entry name" value="Amidohydro-rel"/>
</dbReference>
<evidence type="ECO:0000259" key="1">
    <source>
        <dbReference type="Pfam" id="PF01979"/>
    </source>
</evidence>
<comment type="caution">
    <text evidence="2">The sequence shown here is derived from an EMBL/GenBank/DDBJ whole genome shotgun (WGS) entry which is preliminary data.</text>
</comment>
<organism evidence="2 3">
    <name type="scientific">Exophiala bonariae</name>
    <dbReference type="NCBI Taxonomy" id="1690606"/>
    <lineage>
        <taxon>Eukaryota</taxon>
        <taxon>Fungi</taxon>
        <taxon>Dikarya</taxon>
        <taxon>Ascomycota</taxon>
        <taxon>Pezizomycotina</taxon>
        <taxon>Eurotiomycetes</taxon>
        <taxon>Chaetothyriomycetidae</taxon>
        <taxon>Chaetothyriales</taxon>
        <taxon>Herpotrichiellaceae</taxon>
        <taxon>Exophiala</taxon>
    </lineage>
</organism>
<reference evidence="2 3" key="1">
    <citation type="submission" date="2023-08" db="EMBL/GenBank/DDBJ databases">
        <title>Black Yeasts Isolated from many extreme environments.</title>
        <authorList>
            <person name="Coleine C."/>
            <person name="Stajich J.E."/>
            <person name="Selbmann L."/>
        </authorList>
    </citation>
    <scope>NUCLEOTIDE SEQUENCE [LARGE SCALE GENOMIC DNA]</scope>
    <source>
        <strain evidence="2 3">CCFEE 5792</strain>
    </source>
</reference>
<name>A0AAV9NLG0_9EURO</name>
<sequence>MAPGKYHLKNGTVVSMDKSIGVVPNCDVLIDDGVITKVAPSLSPSGEYTVIDATDAIVSPGFVDTHRHTWQTQLRTVCADHVLSDYFMHIRCKYGSCYEARDAYLGNYCGALESIDSGITFLIDHSHIMNSPDHSDAAVKGLRDARIRATFCYGLYKNPAWPGSAMDAEREEKTPDWRFEDSKRIRETHFKSNEKTDVLRFGFAPAEIESCPTDELIMEIEHGRKLGAAVVTGHTGLGRWDRGLRLVRKLNERNVLGPDLLFSHGATFQDDELDAIAKHGIGISSTPDTELQMGMGRPICFKAHSVGCNASLGCDVVSSAPADMFQQMRLALQAERHAKHYEAKGAPFVVSHRCEEVLEFATMGGAKAVGLADVIGSVTPGKRADLLLIKTTSARLSPVGDPVMALVLYANGSDVDTVFVDGEIVKQNGKLAGVDWLKVRGELLESTKRIFERSKRAPMDAIEAQAMPIMRMYAGETE</sequence>
<dbReference type="EMBL" id="JAVRRD010000005">
    <property type="protein sequence ID" value="KAK5058669.1"/>
    <property type="molecule type" value="Genomic_DNA"/>
</dbReference>
<dbReference type="InterPro" id="IPR032466">
    <property type="entry name" value="Metal_Hydrolase"/>
</dbReference>
<evidence type="ECO:0000313" key="2">
    <source>
        <dbReference type="EMBL" id="KAK5058669.1"/>
    </source>
</evidence>
<dbReference type="Proteomes" id="UP001358417">
    <property type="component" value="Unassembled WGS sequence"/>
</dbReference>
<dbReference type="NCBIfam" id="NF006056">
    <property type="entry name" value="PRK08204.1"/>
    <property type="match status" value="1"/>
</dbReference>
<evidence type="ECO:0000313" key="3">
    <source>
        <dbReference type="Proteomes" id="UP001358417"/>
    </source>
</evidence>
<protein>
    <recommendedName>
        <fullName evidence="1">Amidohydrolase-related domain-containing protein</fullName>
    </recommendedName>
</protein>
<gene>
    <name evidence="2" type="ORF">LTR84_010933</name>
</gene>
<feature type="domain" description="Amidohydrolase-related" evidence="1">
    <location>
        <begin position="57"/>
        <end position="425"/>
    </location>
</feature>
<keyword evidence="3" id="KW-1185">Reference proteome</keyword>
<dbReference type="Pfam" id="PF01979">
    <property type="entry name" value="Amidohydro_1"/>
    <property type="match status" value="1"/>
</dbReference>
<dbReference type="SUPFAM" id="SSF51556">
    <property type="entry name" value="Metallo-dependent hydrolases"/>
    <property type="match status" value="1"/>
</dbReference>
<dbReference type="SUPFAM" id="SSF51338">
    <property type="entry name" value="Composite domain of metallo-dependent hydrolases"/>
    <property type="match status" value="2"/>
</dbReference>
<dbReference type="PANTHER" id="PTHR43794">
    <property type="entry name" value="AMINOHYDROLASE SSNA-RELATED"/>
    <property type="match status" value="1"/>
</dbReference>
<dbReference type="GeneID" id="89979087"/>
<dbReference type="InterPro" id="IPR050287">
    <property type="entry name" value="MTA/SAH_deaminase"/>
</dbReference>
<dbReference type="Gene3D" id="2.30.40.10">
    <property type="entry name" value="Urease, subunit C, domain 1"/>
    <property type="match status" value="1"/>
</dbReference>
<dbReference type="RefSeq" id="XP_064709192.1">
    <property type="nucleotide sequence ID" value="XM_064854466.1"/>
</dbReference>
<dbReference type="GO" id="GO:0016810">
    <property type="term" value="F:hydrolase activity, acting on carbon-nitrogen (but not peptide) bonds"/>
    <property type="evidence" value="ECO:0007669"/>
    <property type="project" value="InterPro"/>
</dbReference>
<proteinExistence type="predicted"/>
<dbReference type="InterPro" id="IPR011059">
    <property type="entry name" value="Metal-dep_hydrolase_composite"/>
</dbReference>
<dbReference type="Gene3D" id="3.20.20.140">
    <property type="entry name" value="Metal-dependent hydrolases"/>
    <property type="match status" value="1"/>
</dbReference>
<dbReference type="AlphaFoldDB" id="A0AAV9NLG0"/>